<sequence>MASSNPNKRLCDDLSDGGDDTSRSTEHGSGLAMGRRRYEHGRTKRQRKRQQAEGQGHGVRGDVPELVHGDSAANSDAPAEGQRGERLEHVPQHGVATVDILAVPQNALVYAQQWQVVVEPAVEIQMLRDRASQYDDDRRYFSDRLQIVRMSYDILTLAYNETNQYLVAAQTSNVALIQQQDRQMRGLVHVANPGMRNMNQQLRINKDVRADEVKVETKTVRDELEE</sequence>
<reference evidence="2" key="1">
    <citation type="submission" date="2023-08" db="EMBL/GenBank/DDBJ databases">
        <title>Black Yeasts Isolated from many extreme environments.</title>
        <authorList>
            <person name="Coleine C."/>
            <person name="Stajich J.E."/>
            <person name="Selbmann L."/>
        </authorList>
    </citation>
    <scope>NUCLEOTIDE SEQUENCE</scope>
    <source>
        <strain evidence="2">CCFEE 5810</strain>
    </source>
</reference>
<organism evidence="2 3">
    <name type="scientific">Elasticomyces elasticus</name>
    <dbReference type="NCBI Taxonomy" id="574655"/>
    <lineage>
        <taxon>Eukaryota</taxon>
        <taxon>Fungi</taxon>
        <taxon>Dikarya</taxon>
        <taxon>Ascomycota</taxon>
        <taxon>Pezizomycotina</taxon>
        <taxon>Dothideomycetes</taxon>
        <taxon>Dothideomycetidae</taxon>
        <taxon>Mycosphaerellales</taxon>
        <taxon>Teratosphaeriaceae</taxon>
        <taxon>Elasticomyces</taxon>
    </lineage>
</organism>
<gene>
    <name evidence="2" type="ORF">LTR97_000369</name>
</gene>
<evidence type="ECO:0000313" key="2">
    <source>
        <dbReference type="EMBL" id="KAK5707831.1"/>
    </source>
</evidence>
<accession>A0AAN7WDE9</accession>
<protein>
    <submittedName>
        <fullName evidence="2">Uncharacterized protein</fullName>
    </submittedName>
</protein>
<feature type="compositionally biased region" description="Basic and acidic residues" evidence="1">
    <location>
        <begin position="59"/>
        <end position="68"/>
    </location>
</feature>
<evidence type="ECO:0000256" key="1">
    <source>
        <dbReference type="SAM" id="MobiDB-lite"/>
    </source>
</evidence>
<comment type="caution">
    <text evidence="2">The sequence shown here is derived from an EMBL/GenBank/DDBJ whole genome shotgun (WGS) entry which is preliminary data.</text>
</comment>
<name>A0AAN7WDE9_9PEZI</name>
<feature type="region of interest" description="Disordered" evidence="1">
    <location>
        <begin position="1"/>
        <end position="85"/>
    </location>
</feature>
<dbReference type="AlphaFoldDB" id="A0AAN7WDE9"/>
<proteinExistence type="predicted"/>
<dbReference type="EMBL" id="JAVRQU010000001">
    <property type="protein sequence ID" value="KAK5707831.1"/>
    <property type="molecule type" value="Genomic_DNA"/>
</dbReference>
<evidence type="ECO:0000313" key="3">
    <source>
        <dbReference type="Proteomes" id="UP001310594"/>
    </source>
</evidence>
<dbReference type="Proteomes" id="UP001310594">
    <property type="component" value="Unassembled WGS sequence"/>
</dbReference>
<feature type="compositionally biased region" description="Basic residues" evidence="1">
    <location>
        <begin position="34"/>
        <end position="49"/>
    </location>
</feature>